<feature type="domain" description="Integrase DNA-binding" evidence="4">
    <location>
        <begin position="8"/>
        <end position="94"/>
    </location>
</feature>
<sequence>MAKLVTPLTDSKIKNSKPKDKEYNLSDGAGLSLRIKPNGTKLWLLNYVRPKTNKRTNLKLGIYPEVALAKARERRQFYRGLLADGIDPQNHIQQESEKHLDKNSFKHWATACLATKTNLTQKTQYGFQSRLD</sequence>
<dbReference type="InterPro" id="IPR038488">
    <property type="entry name" value="Integrase_DNA-bd_sf"/>
</dbReference>
<dbReference type="Proteomes" id="UP000471298">
    <property type="component" value="Unassembled WGS sequence"/>
</dbReference>
<dbReference type="InParanoid" id="A0A6N7EZS9"/>
<evidence type="ECO:0000256" key="3">
    <source>
        <dbReference type="SAM" id="MobiDB-lite"/>
    </source>
</evidence>
<accession>A0A6N7EZS9</accession>
<dbReference type="PANTHER" id="PTHR30629:SF6">
    <property type="entry name" value="PROPHAGE INTEGRASE INTA-RELATED"/>
    <property type="match status" value="1"/>
</dbReference>
<dbReference type="Pfam" id="PF13356">
    <property type="entry name" value="Arm-DNA-bind_3"/>
    <property type="match status" value="1"/>
</dbReference>
<evidence type="ECO:0000313" key="6">
    <source>
        <dbReference type="Proteomes" id="UP000471298"/>
    </source>
</evidence>
<organism evidence="5 6">
    <name type="scientific">Ostreibacterium oceani</name>
    <dbReference type="NCBI Taxonomy" id="2654998"/>
    <lineage>
        <taxon>Bacteria</taxon>
        <taxon>Pseudomonadati</taxon>
        <taxon>Pseudomonadota</taxon>
        <taxon>Gammaproteobacteria</taxon>
        <taxon>Cardiobacteriales</taxon>
        <taxon>Ostreibacteriaceae</taxon>
        <taxon>Ostreibacterium</taxon>
    </lineage>
</organism>
<name>A0A6N7EZS9_9GAMM</name>
<dbReference type="InterPro" id="IPR050808">
    <property type="entry name" value="Phage_Integrase"/>
</dbReference>
<dbReference type="PANTHER" id="PTHR30629">
    <property type="entry name" value="PROPHAGE INTEGRASE"/>
    <property type="match status" value="1"/>
</dbReference>
<keyword evidence="6" id="KW-1185">Reference proteome</keyword>
<dbReference type="EMBL" id="WHNW01000026">
    <property type="protein sequence ID" value="MPV87025.1"/>
    <property type="molecule type" value="Genomic_DNA"/>
</dbReference>
<evidence type="ECO:0000259" key="4">
    <source>
        <dbReference type="Pfam" id="PF13356"/>
    </source>
</evidence>
<comment type="similarity">
    <text evidence="1">Belongs to the 'phage' integrase family.</text>
</comment>
<protein>
    <submittedName>
        <fullName evidence="5">DUF4102 domain-containing protein</fullName>
    </submittedName>
</protein>
<dbReference type="AlphaFoldDB" id="A0A6N7EZS9"/>
<reference evidence="5 6" key="1">
    <citation type="submission" date="2019-10" db="EMBL/GenBank/DDBJ databases">
        <title>Cardiobacteriales fam. a chemoheterotrophic member of the order Cardiobacteriales, and proposal of Cardiobacteriales fam. nov.</title>
        <authorList>
            <person name="Wang C."/>
        </authorList>
    </citation>
    <scope>NUCLEOTIDE SEQUENCE [LARGE SCALE GENOMIC DNA]</scope>
    <source>
        <strain evidence="5 6">ML27</strain>
    </source>
</reference>
<feature type="region of interest" description="Disordered" evidence="3">
    <location>
        <begin position="1"/>
        <end position="20"/>
    </location>
</feature>
<feature type="compositionally biased region" description="Basic and acidic residues" evidence="3">
    <location>
        <begin position="11"/>
        <end position="20"/>
    </location>
</feature>
<dbReference type="RefSeq" id="WP_152811012.1">
    <property type="nucleotide sequence ID" value="NZ_WHNW01000026.1"/>
</dbReference>
<evidence type="ECO:0000313" key="5">
    <source>
        <dbReference type="EMBL" id="MPV87025.1"/>
    </source>
</evidence>
<proteinExistence type="inferred from homology"/>
<dbReference type="GO" id="GO:0015074">
    <property type="term" value="P:DNA integration"/>
    <property type="evidence" value="ECO:0007669"/>
    <property type="project" value="UniProtKB-KW"/>
</dbReference>
<dbReference type="InterPro" id="IPR025166">
    <property type="entry name" value="Integrase_DNA_bind_dom"/>
</dbReference>
<dbReference type="Gene3D" id="3.30.160.390">
    <property type="entry name" value="Integrase, DNA-binding domain"/>
    <property type="match status" value="1"/>
</dbReference>
<keyword evidence="2" id="KW-0229">DNA integration</keyword>
<feature type="non-terminal residue" evidence="5">
    <location>
        <position position="132"/>
    </location>
</feature>
<comment type="caution">
    <text evidence="5">The sequence shown here is derived from an EMBL/GenBank/DDBJ whole genome shotgun (WGS) entry which is preliminary data.</text>
</comment>
<evidence type="ECO:0000256" key="1">
    <source>
        <dbReference type="ARBA" id="ARBA00008857"/>
    </source>
</evidence>
<gene>
    <name evidence="5" type="ORF">GCU85_09840</name>
</gene>
<evidence type="ECO:0000256" key="2">
    <source>
        <dbReference type="ARBA" id="ARBA00022908"/>
    </source>
</evidence>